<evidence type="ECO:0000313" key="3">
    <source>
        <dbReference type="Proteomes" id="UP000595437"/>
    </source>
</evidence>
<dbReference type="OrthoDB" id="6367106at2759"/>
<gene>
    <name evidence="2" type="ORF">FKW44_010717</name>
</gene>
<accession>A0A7T8HH38</accession>
<protein>
    <submittedName>
        <fullName evidence="2">GH13704</fullName>
    </submittedName>
</protein>
<proteinExistence type="predicted"/>
<dbReference type="EMBL" id="CP045896">
    <property type="protein sequence ID" value="QQP49896.1"/>
    <property type="molecule type" value="Genomic_DNA"/>
</dbReference>
<feature type="transmembrane region" description="Helical" evidence="1">
    <location>
        <begin position="27"/>
        <end position="47"/>
    </location>
</feature>
<name>A0A7T8HH38_CALRO</name>
<dbReference type="Proteomes" id="UP000595437">
    <property type="component" value="Chromosome 7"/>
</dbReference>
<keyword evidence="1" id="KW-0812">Transmembrane</keyword>
<reference evidence="3" key="1">
    <citation type="submission" date="2021-01" db="EMBL/GenBank/DDBJ databases">
        <title>Caligus Genome Assembly.</title>
        <authorList>
            <person name="Gallardo-Escarate C."/>
        </authorList>
    </citation>
    <scope>NUCLEOTIDE SEQUENCE [LARGE SCALE GENOMIC DNA]</scope>
</reference>
<sequence>MCAIGSSMVRETATLMLSQYFKRRREMVEMFSGSGVGFGIAIFSNVYSSGI</sequence>
<evidence type="ECO:0000313" key="2">
    <source>
        <dbReference type="EMBL" id="QQP49896.1"/>
    </source>
</evidence>
<keyword evidence="1" id="KW-0472">Membrane</keyword>
<organism evidence="2 3">
    <name type="scientific">Caligus rogercresseyi</name>
    <name type="common">Sea louse</name>
    <dbReference type="NCBI Taxonomy" id="217165"/>
    <lineage>
        <taxon>Eukaryota</taxon>
        <taxon>Metazoa</taxon>
        <taxon>Ecdysozoa</taxon>
        <taxon>Arthropoda</taxon>
        <taxon>Crustacea</taxon>
        <taxon>Multicrustacea</taxon>
        <taxon>Hexanauplia</taxon>
        <taxon>Copepoda</taxon>
        <taxon>Siphonostomatoida</taxon>
        <taxon>Caligidae</taxon>
        <taxon>Caligus</taxon>
    </lineage>
</organism>
<dbReference type="AlphaFoldDB" id="A0A7T8HH38"/>
<keyword evidence="3" id="KW-1185">Reference proteome</keyword>
<feature type="non-terminal residue" evidence="2">
    <location>
        <position position="51"/>
    </location>
</feature>
<evidence type="ECO:0000256" key="1">
    <source>
        <dbReference type="SAM" id="Phobius"/>
    </source>
</evidence>
<keyword evidence="1" id="KW-1133">Transmembrane helix</keyword>